<accession>A0A183NQ36</accession>
<dbReference type="GO" id="GO:0031210">
    <property type="term" value="F:phosphatidylcholine binding"/>
    <property type="evidence" value="ECO:0007669"/>
    <property type="project" value="TreeGrafter"/>
</dbReference>
<dbReference type="Gene3D" id="3.30.530.20">
    <property type="match status" value="1"/>
</dbReference>
<organism evidence="2 3">
    <name type="scientific">Schistosoma mattheei</name>
    <dbReference type="NCBI Taxonomy" id="31246"/>
    <lineage>
        <taxon>Eukaryota</taxon>
        <taxon>Metazoa</taxon>
        <taxon>Spiralia</taxon>
        <taxon>Lophotrochozoa</taxon>
        <taxon>Platyhelminthes</taxon>
        <taxon>Trematoda</taxon>
        <taxon>Digenea</taxon>
        <taxon>Strigeidida</taxon>
        <taxon>Schistosomatoidea</taxon>
        <taxon>Schistosomatidae</taxon>
        <taxon>Schistosoma</taxon>
    </lineage>
</organism>
<dbReference type="AlphaFoldDB" id="A0A183NQ36"/>
<dbReference type="InterPro" id="IPR001666">
    <property type="entry name" value="PI_transfer"/>
</dbReference>
<gene>
    <name evidence="2" type="ORF">SMTD_LOCUS4222</name>
</gene>
<reference evidence="2 3" key="1">
    <citation type="submission" date="2018-11" db="EMBL/GenBank/DDBJ databases">
        <authorList>
            <consortium name="Pathogen Informatics"/>
        </authorList>
    </citation>
    <scope>NUCLEOTIDE SEQUENCE [LARGE SCALE GENOMIC DNA]</scope>
    <source>
        <strain>Denwood</strain>
        <strain evidence="3">Zambia</strain>
    </source>
</reference>
<dbReference type="GO" id="GO:0005737">
    <property type="term" value="C:cytoplasm"/>
    <property type="evidence" value="ECO:0007669"/>
    <property type="project" value="TreeGrafter"/>
</dbReference>
<dbReference type="STRING" id="31246.A0A183NQ36"/>
<dbReference type="Pfam" id="PF02121">
    <property type="entry name" value="IP_trans"/>
    <property type="match status" value="1"/>
</dbReference>
<keyword evidence="3" id="KW-1185">Reference proteome</keyword>
<proteinExistence type="predicted"/>
<evidence type="ECO:0000313" key="2">
    <source>
        <dbReference type="EMBL" id="VDP04368.1"/>
    </source>
</evidence>
<dbReference type="GO" id="GO:0008526">
    <property type="term" value="F:phosphatidylinositol transfer activity"/>
    <property type="evidence" value="ECO:0007669"/>
    <property type="project" value="TreeGrafter"/>
</dbReference>
<dbReference type="InterPro" id="IPR023393">
    <property type="entry name" value="START-like_dom_sf"/>
</dbReference>
<dbReference type="EMBL" id="UZAL01010885">
    <property type="protein sequence ID" value="VDP04368.1"/>
    <property type="molecule type" value="Genomic_DNA"/>
</dbReference>
<sequence>MKTMNYNWKELERVALDRVGWRMLVSGLCSFTRSNRPWLRNILPSSALRVEEEAWNAYPYTRTIYKVPFVEKLVLDVETYFFDDAGEQDDVFNLSPDERRARIIGELSHIGYYLYRSTYFTYEMEGKAFLSNN</sequence>
<dbReference type="PANTHER" id="PTHR10658:SF81">
    <property type="entry name" value="PROTEIN RETINAL DEGENERATION B"/>
    <property type="match status" value="1"/>
</dbReference>
<feature type="domain" description="Phosphatidylinositol transfer protein N-terminal" evidence="1">
    <location>
        <begin position="38"/>
        <end position="104"/>
    </location>
</feature>
<dbReference type="InterPro" id="IPR055261">
    <property type="entry name" value="PI_transfer_N"/>
</dbReference>
<evidence type="ECO:0000313" key="3">
    <source>
        <dbReference type="Proteomes" id="UP000269396"/>
    </source>
</evidence>
<dbReference type="PRINTS" id="PR00391">
    <property type="entry name" value="PITRANSFER"/>
</dbReference>
<dbReference type="GO" id="GO:0035091">
    <property type="term" value="F:phosphatidylinositol binding"/>
    <property type="evidence" value="ECO:0007669"/>
    <property type="project" value="TreeGrafter"/>
</dbReference>
<name>A0A183NQ36_9TREM</name>
<dbReference type="SUPFAM" id="SSF55961">
    <property type="entry name" value="Bet v1-like"/>
    <property type="match status" value="1"/>
</dbReference>
<dbReference type="PANTHER" id="PTHR10658">
    <property type="entry name" value="PHOSPHATIDYLINOSITOL TRANSFER PROTEIN"/>
    <property type="match status" value="1"/>
</dbReference>
<dbReference type="GO" id="GO:0008525">
    <property type="term" value="F:phosphatidylcholine transporter activity"/>
    <property type="evidence" value="ECO:0007669"/>
    <property type="project" value="TreeGrafter"/>
</dbReference>
<evidence type="ECO:0000259" key="1">
    <source>
        <dbReference type="Pfam" id="PF02121"/>
    </source>
</evidence>
<dbReference type="Proteomes" id="UP000269396">
    <property type="component" value="Unassembled WGS sequence"/>
</dbReference>
<protein>
    <recommendedName>
        <fullName evidence="1">Phosphatidylinositol transfer protein N-terminal domain-containing protein</fullName>
    </recommendedName>
</protein>